<comment type="caution">
    <text evidence="1">The sequence shown here is derived from an EMBL/GenBank/DDBJ whole genome shotgun (WGS) entry which is preliminary data.</text>
</comment>
<evidence type="ECO:0000313" key="1">
    <source>
        <dbReference type="EMBL" id="KAJ8924998.1"/>
    </source>
</evidence>
<dbReference type="AlphaFoldDB" id="A0AAV8WEL2"/>
<accession>A0AAV8WEL2</accession>
<reference evidence="1 2" key="1">
    <citation type="journal article" date="2023" name="Insect Mol. Biol.">
        <title>Genome sequencing provides insights into the evolution of gene families encoding plant cell wall-degrading enzymes in longhorned beetles.</title>
        <authorList>
            <person name="Shin N.R."/>
            <person name="Okamura Y."/>
            <person name="Kirsch R."/>
            <person name="Pauchet Y."/>
        </authorList>
    </citation>
    <scope>NUCLEOTIDE SEQUENCE [LARGE SCALE GENOMIC DNA]</scope>
    <source>
        <strain evidence="1">EAD_L_NR</strain>
    </source>
</reference>
<organism evidence="1 2">
    <name type="scientific">Exocentrus adspersus</name>
    <dbReference type="NCBI Taxonomy" id="1586481"/>
    <lineage>
        <taxon>Eukaryota</taxon>
        <taxon>Metazoa</taxon>
        <taxon>Ecdysozoa</taxon>
        <taxon>Arthropoda</taxon>
        <taxon>Hexapoda</taxon>
        <taxon>Insecta</taxon>
        <taxon>Pterygota</taxon>
        <taxon>Neoptera</taxon>
        <taxon>Endopterygota</taxon>
        <taxon>Coleoptera</taxon>
        <taxon>Polyphaga</taxon>
        <taxon>Cucujiformia</taxon>
        <taxon>Chrysomeloidea</taxon>
        <taxon>Cerambycidae</taxon>
        <taxon>Lamiinae</taxon>
        <taxon>Acanthocinini</taxon>
        <taxon>Exocentrus</taxon>
    </lineage>
</organism>
<keyword evidence="2" id="KW-1185">Reference proteome</keyword>
<dbReference type="Proteomes" id="UP001159042">
    <property type="component" value="Unassembled WGS sequence"/>
</dbReference>
<proteinExistence type="predicted"/>
<gene>
    <name evidence="1" type="ORF">NQ315_001163</name>
</gene>
<evidence type="ECO:0000313" key="2">
    <source>
        <dbReference type="Proteomes" id="UP001159042"/>
    </source>
</evidence>
<protein>
    <submittedName>
        <fullName evidence="1">Uncharacterized protein</fullName>
    </submittedName>
</protein>
<dbReference type="EMBL" id="JANEYG010000002">
    <property type="protein sequence ID" value="KAJ8924998.1"/>
    <property type="molecule type" value="Genomic_DNA"/>
</dbReference>
<name>A0AAV8WEL2_9CUCU</name>
<sequence length="67" mass="7482">MRRPINVATSPVCILTSRNECFRRRNACFLGYCLHSFTSLLPIGNVGLKLFFTYPINSSAGQESSPQ</sequence>